<dbReference type="SMART" id="SM00360">
    <property type="entry name" value="RRM"/>
    <property type="match status" value="2"/>
</dbReference>
<dbReference type="Pfam" id="PF00929">
    <property type="entry name" value="RNase_T"/>
    <property type="match status" value="1"/>
</dbReference>
<keyword evidence="2" id="KW-0378">Hydrolase</keyword>
<dbReference type="InterPro" id="IPR036397">
    <property type="entry name" value="RNaseH_sf"/>
</dbReference>
<keyword evidence="1" id="KW-0540">Nuclease</keyword>
<accession>A0AAY4B7D9</accession>
<dbReference type="InterPro" id="IPR035979">
    <property type="entry name" value="RBD_domain_sf"/>
</dbReference>
<dbReference type="InterPro" id="IPR034922">
    <property type="entry name" value="REX1-like_exo"/>
</dbReference>
<dbReference type="PANTHER" id="PTHR12801">
    <property type="entry name" value="RNA EXONUCLEASE REXO1 / RECO3 FAMILY MEMBER-RELATED"/>
    <property type="match status" value="1"/>
</dbReference>
<dbReference type="Ensembl" id="ENSDCDT00010017786.1">
    <property type="protein sequence ID" value="ENSDCDP00010016772.1"/>
    <property type="gene ID" value="ENSDCDG00010007692.1"/>
</dbReference>
<dbReference type="Pfam" id="PF00076">
    <property type="entry name" value="RRM_1"/>
    <property type="match status" value="2"/>
</dbReference>
<dbReference type="Gene3D" id="3.30.70.330">
    <property type="match status" value="2"/>
</dbReference>
<dbReference type="GeneTree" id="ENSGT00940000161162"/>
<keyword evidence="4" id="KW-0694">RNA-binding</keyword>
<evidence type="ECO:0000256" key="3">
    <source>
        <dbReference type="ARBA" id="ARBA00022839"/>
    </source>
</evidence>
<dbReference type="FunFam" id="3.30.420.10:FF:000175">
    <property type="entry name" value="RNA exonuclease 5"/>
    <property type="match status" value="1"/>
</dbReference>
<proteinExistence type="predicted"/>
<dbReference type="InterPro" id="IPR012337">
    <property type="entry name" value="RNaseH-like_sf"/>
</dbReference>
<dbReference type="InterPro" id="IPR047021">
    <property type="entry name" value="REXO1/3/4-like"/>
</dbReference>
<feature type="domain" description="RRM" evidence="6">
    <location>
        <begin position="598"/>
        <end position="672"/>
    </location>
</feature>
<dbReference type="GO" id="GO:0005634">
    <property type="term" value="C:nucleus"/>
    <property type="evidence" value="ECO:0007669"/>
    <property type="project" value="TreeGrafter"/>
</dbReference>
<name>A0AAY4B7D9_9TELE</name>
<feature type="domain" description="RRM" evidence="6">
    <location>
        <begin position="512"/>
        <end position="583"/>
    </location>
</feature>
<dbReference type="Gene3D" id="3.30.420.10">
    <property type="entry name" value="Ribonuclease H-like superfamily/Ribonuclease H"/>
    <property type="match status" value="1"/>
</dbReference>
<feature type="region of interest" description="Disordered" evidence="5">
    <location>
        <begin position="1"/>
        <end position="32"/>
    </location>
</feature>
<evidence type="ECO:0000256" key="4">
    <source>
        <dbReference type="PROSITE-ProRule" id="PRU00176"/>
    </source>
</evidence>
<dbReference type="GO" id="GO:0004527">
    <property type="term" value="F:exonuclease activity"/>
    <property type="evidence" value="ECO:0007669"/>
    <property type="project" value="UniProtKB-KW"/>
</dbReference>
<feature type="region of interest" description="Disordered" evidence="5">
    <location>
        <begin position="387"/>
        <end position="424"/>
    </location>
</feature>
<dbReference type="Proteomes" id="UP000694580">
    <property type="component" value="Chromosome 3"/>
</dbReference>
<sequence>MIDCGKRKRSTDYSPAEKSPKGGSPKTRREPRLSRTFTRLHEVVTLADLSELIQYATLGKTLGLRRPSWCHLHRSRKLSGVTVTILEGASQAHFYRYYAQCPNLRKWYKTRCTLTPCAGDVASAIFNSEMLCSRPASADKSGSAPDVHKDDLSWHPVIQTFGSETRGMTAYLLTSEQMSKHKFPLKGAPGCCSFLSTNSDGHVTDGSPLYGLDCEMCLTAQGYEVTRVAVVDSAGRCVLDELVKPDQQIINYITKISGITRTMLQPVTTRLADVQSQLIQLLPHDAVLVGHSLDCDLRALQLIHPHVIDSSLLYRREFNQRFKLKHLSAVLLNREIQSAERSGHDPTEDAVAALNLVQLFIREGPRQIVELYLERLWGTKLTLLSPPVNSSSDTSTSAKSPASDATYYDSAPDPQPAMASRTPRNPVTFGDALYKAGQPALHLGTWDVSDNLSANQPWVRQRCGSEQKVVAALRRQAHSHSLVVLQLGALRRLQNDALARQRKVLDVLRELCVVFVGPLDPGYGRNDVRKMFRHCGPIRSVQLIAGTHRVHAVVEFELLEGAVLAVETTYSVRRPVKTSTLDMEEWLNELREELRSCHTVFISNIPTHSADDLRTTFSKFGPISDVRLHEKPGRRKRSHAFIRYGTNEAVEAALTSPAWLLDRKLAVCRAVTPLHLTSWCHSASLTTEEASIGNEMEEEDKGSGLEDVAMEMRTLDTNVGKLFKALSDNTLSIIILPGEEGDHVSYPGLCFLEVKQSQQTHPG</sequence>
<evidence type="ECO:0000313" key="7">
    <source>
        <dbReference type="Ensembl" id="ENSDCDP00010016772.1"/>
    </source>
</evidence>
<evidence type="ECO:0000259" key="6">
    <source>
        <dbReference type="PROSITE" id="PS50102"/>
    </source>
</evidence>
<reference evidence="7 8" key="1">
    <citation type="submission" date="2020-06" db="EMBL/GenBank/DDBJ databases">
        <authorList>
            <consortium name="Wellcome Sanger Institute Data Sharing"/>
        </authorList>
    </citation>
    <scope>NUCLEOTIDE SEQUENCE [LARGE SCALE GENOMIC DNA]</scope>
</reference>
<feature type="compositionally biased region" description="Low complexity" evidence="5">
    <location>
        <begin position="387"/>
        <end position="406"/>
    </location>
</feature>
<dbReference type="CDD" id="cd00590">
    <property type="entry name" value="RRM_SF"/>
    <property type="match status" value="1"/>
</dbReference>
<keyword evidence="3" id="KW-0269">Exonuclease</keyword>
<dbReference type="GO" id="GO:0003723">
    <property type="term" value="F:RNA binding"/>
    <property type="evidence" value="ECO:0007669"/>
    <property type="project" value="UniProtKB-UniRule"/>
</dbReference>
<dbReference type="SUPFAM" id="SSF54928">
    <property type="entry name" value="RNA-binding domain, RBD"/>
    <property type="match status" value="2"/>
</dbReference>
<organism evidence="7 8">
    <name type="scientific">Denticeps clupeoides</name>
    <name type="common">denticle herring</name>
    <dbReference type="NCBI Taxonomy" id="299321"/>
    <lineage>
        <taxon>Eukaryota</taxon>
        <taxon>Metazoa</taxon>
        <taxon>Chordata</taxon>
        <taxon>Craniata</taxon>
        <taxon>Vertebrata</taxon>
        <taxon>Euteleostomi</taxon>
        <taxon>Actinopterygii</taxon>
        <taxon>Neopterygii</taxon>
        <taxon>Teleostei</taxon>
        <taxon>Clupei</taxon>
        <taxon>Clupeiformes</taxon>
        <taxon>Denticipitoidei</taxon>
        <taxon>Denticipitidae</taxon>
        <taxon>Denticeps</taxon>
    </lineage>
</organism>
<evidence type="ECO:0000313" key="8">
    <source>
        <dbReference type="Proteomes" id="UP000694580"/>
    </source>
</evidence>
<dbReference type="CDD" id="cd06145">
    <property type="entry name" value="REX1_like"/>
    <property type="match status" value="1"/>
</dbReference>
<gene>
    <name evidence="7" type="primary">REXO5</name>
</gene>
<dbReference type="InterPro" id="IPR012677">
    <property type="entry name" value="Nucleotide-bd_a/b_plait_sf"/>
</dbReference>
<evidence type="ECO:0000256" key="1">
    <source>
        <dbReference type="ARBA" id="ARBA00022722"/>
    </source>
</evidence>
<evidence type="ECO:0000256" key="5">
    <source>
        <dbReference type="SAM" id="MobiDB-lite"/>
    </source>
</evidence>
<dbReference type="InterPro" id="IPR000504">
    <property type="entry name" value="RRM_dom"/>
</dbReference>
<dbReference type="AlphaFoldDB" id="A0AAY4B7D9"/>
<dbReference type="RefSeq" id="XP_028828001.1">
    <property type="nucleotide sequence ID" value="XM_028972168.1"/>
</dbReference>
<keyword evidence="8" id="KW-1185">Reference proteome</keyword>
<dbReference type="PANTHER" id="PTHR12801:SF82">
    <property type="entry name" value="RNA EXONUCLEASE 5"/>
    <property type="match status" value="1"/>
</dbReference>
<protein>
    <recommendedName>
        <fullName evidence="6">RRM domain-containing protein</fullName>
    </recommendedName>
</protein>
<reference evidence="7" key="2">
    <citation type="submission" date="2025-08" db="UniProtKB">
        <authorList>
            <consortium name="Ensembl"/>
        </authorList>
    </citation>
    <scope>IDENTIFICATION</scope>
</reference>
<dbReference type="SUPFAM" id="SSF53098">
    <property type="entry name" value="Ribonuclease H-like"/>
    <property type="match status" value="1"/>
</dbReference>
<dbReference type="GeneID" id="114785669"/>
<evidence type="ECO:0000256" key="2">
    <source>
        <dbReference type="ARBA" id="ARBA00022801"/>
    </source>
</evidence>
<dbReference type="SMART" id="SM00479">
    <property type="entry name" value="EXOIII"/>
    <property type="match status" value="1"/>
</dbReference>
<reference evidence="7" key="3">
    <citation type="submission" date="2025-09" db="UniProtKB">
        <authorList>
            <consortium name="Ensembl"/>
        </authorList>
    </citation>
    <scope>IDENTIFICATION</scope>
</reference>
<dbReference type="InterPro" id="IPR013520">
    <property type="entry name" value="Ribonucl_H"/>
</dbReference>
<dbReference type="PROSITE" id="PS50102">
    <property type="entry name" value="RRM"/>
    <property type="match status" value="2"/>
</dbReference>